<feature type="transmembrane region" description="Helical" evidence="2">
    <location>
        <begin position="506"/>
        <end position="529"/>
    </location>
</feature>
<evidence type="ECO:0000256" key="1">
    <source>
        <dbReference type="SAM" id="MobiDB-lite"/>
    </source>
</evidence>
<protein>
    <submittedName>
        <fullName evidence="3">Uncharacterized protein</fullName>
    </submittedName>
</protein>
<keyword evidence="2" id="KW-1133">Transmembrane helix</keyword>
<dbReference type="EMBL" id="CAUYUJ010000342">
    <property type="protein sequence ID" value="CAK0790030.1"/>
    <property type="molecule type" value="Genomic_DNA"/>
</dbReference>
<feature type="region of interest" description="Disordered" evidence="1">
    <location>
        <begin position="787"/>
        <end position="815"/>
    </location>
</feature>
<reference evidence="3" key="1">
    <citation type="submission" date="2023-10" db="EMBL/GenBank/DDBJ databases">
        <authorList>
            <person name="Chen Y."/>
            <person name="Shah S."/>
            <person name="Dougan E. K."/>
            <person name="Thang M."/>
            <person name="Chan C."/>
        </authorList>
    </citation>
    <scope>NUCLEOTIDE SEQUENCE [LARGE SCALE GENOMIC DNA]</scope>
</reference>
<proteinExistence type="predicted"/>
<name>A0ABN9PBG1_9DINO</name>
<sequence>VFIIVWAVVMGSAWIYLGGGAEDLFIMGTRPWDSPREQCLVIAWGYETQHKLMWTKVAFLAFGYVFTFLGSILFSIRQLRIYQRMDLNNTTHKDFCAVASGLSGISGEERIEEELKEFFEKQTGRTVIGVSISWVFEHCEDEIMGILDEDLVLLQVLAEKSKTTKTVSQDAVREDLEAVGMDEDYKDRRVSQASDGTVEDDPLETSRSEKAQPFSKELTELHNESTKTKLMRSIESVFLSTHVQKALTRGRARGFEMRHRCREADGHDAASKDKHGEEHNNQVKQMLFGLKSSGKVFVVFDTERDRNAAIAESSSQDMTFRDKPVRLDAVEVEPEGALWQNFADENVPFGHKAKVAAGVVSISFALCIWAGVFYLPFVWVSASASYSYGQSPDGVSQFVFGMIVVLGNVMMYSTCSEVSDRMRFTYRKDREVCYMIFYTISCMFNVLLDLVITCFMAYWQLSGLGARMYGGQPITEAPTVISLLMTYGMQRELGENTQAYAWPSTFLIPFLLEPFAAVFLPYMIMVLLVRSHSDIRTAASEAYLASIPFDLSRYADIHLNVILAVLILFFPGGHNLIIFFGLAIGHLWIYAYDHVRVLRFCPSFTYASADVDWWAQWMLAFPCALLLSALMWKSNQDMEFEMTKAVFGKMGDPQESSIGILVMLVAAFCGHRMVAHVGAGDSCAHVRDQAGKRGPRGYVQGLCAAAAMLLVHIESHPLPQVGLRLRARTADHVLPAGQGAPHGQERESRRGQYFEDKIAQPEDVEGWTPSNVFESMGLTRRFSITGLSKDVVKETGSPPDSPTSSQRMGRRATVA</sequence>
<comment type="caution">
    <text evidence="3">The sequence shown here is derived from an EMBL/GenBank/DDBJ whole genome shotgun (WGS) entry which is preliminary data.</text>
</comment>
<dbReference type="Proteomes" id="UP001189429">
    <property type="component" value="Unassembled WGS sequence"/>
</dbReference>
<evidence type="ECO:0000313" key="4">
    <source>
        <dbReference type="Proteomes" id="UP001189429"/>
    </source>
</evidence>
<accession>A0ABN9PBG1</accession>
<gene>
    <name evidence="3" type="ORF">PCOR1329_LOCUS1407</name>
</gene>
<feature type="compositionally biased region" description="Basic and acidic residues" evidence="1">
    <location>
        <begin position="217"/>
        <end position="226"/>
    </location>
</feature>
<feature type="transmembrane region" description="Helical" evidence="2">
    <location>
        <begin position="355"/>
        <end position="375"/>
    </location>
</feature>
<evidence type="ECO:0000256" key="2">
    <source>
        <dbReference type="SAM" id="Phobius"/>
    </source>
</evidence>
<keyword evidence="4" id="KW-1185">Reference proteome</keyword>
<feature type="region of interest" description="Disordered" evidence="1">
    <location>
        <begin position="183"/>
        <end position="226"/>
    </location>
</feature>
<feature type="transmembrane region" description="Helical" evidence="2">
    <location>
        <begin position="57"/>
        <end position="76"/>
    </location>
</feature>
<feature type="transmembrane region" description="Helical" evidence="2">
    <location>
        <begin position="613"/>
        <end position="632"/>
    </location>
</feature>
<evidence type="ECO:0000313" key="3">
    <source>
        <dbReference type="EMBL" id="CAK0790030.1"/>
    </source>
</evidence>
<keyword evidence="2" id="KW-0472">Membrane</keyword>
<keyword evidence="2" id="KW-0812">Transmembrane</keyword>
<feature type="transmembrane region" description="Helical" evidence="2">
    <location>
        <begin position="436"/>
        <end position="459"/>
    </location>
</feature>
<organism evidence="3 4">
    <name type="scientific">Prorocentrum cordatum</name>
    <dbReference type="NCBI Taxonomy" id="2364126"/>
    <lineage>
        <taxon>Eukaryota</taxon>
        <taxon>Sar</taxon>
        <taxon>Alveolata</taxon>
        <taxon>Dinophyceae</taxon>
        <taxon>Prorocentrales</taxon>
        <taxon>Prorocentraceae</taxon>
        <taxon>Prorocentrum</taxon>
    </lineage>
</organism>
<feature type="transmembrane region" description="Helical" evidence="2">
    <location>
        <begin position="561"/>
        <end position="589"/>
    </location>
</feature>
<feature type="transmembrane region" description="Helical" evidence="2">
    <location>
        <begin position="395"/>
        <end position="415"/>
    </location>
</feature>
<feature type="non-terminal residue" evidence="3">
    <location>
        <position position="1"/>
    </location>
</feature>